<dbReference type="RefSeq" id="WP_091954939.1">
    <property type="nucleotide sequence ID" value="NZ_FMAI01000002.1"/>
</dbReference>
<name>A0A1C3UVF4_9BRAD</name>
<dbReference type="AlphaFoldDB" id="A0A1C3UVF4"/>
<dbReference type="Proteomes" id="UP000199184">
    <property type="component" value="Unassembled WGS sequence"/>
</dbReference>
<dbReference type="CDD" id="cd02219">
    <property type="entry name" value="cupin_YjlB-like"/>
    <property type="match status" value="1"/>
</dbReference>
<dbReference type="InterPro" id="IPR011051">
    <property type="entry name" value="RmlC_Cupin_sf"/>
</dbReference>
<dbReference type="InterPro" id="IPR014500">
    <property type="entry name" value="UCP019307_cupin"/>
</dbReference>
<dbReference type="PANTHER" id="PTHR36448">
    <property type="entry name" value="BLR7373 PROTEIN"/>
    <property type="match status" value="1"/>
</dbReference>
<dbReference type="SUPFAM" id="SSF51182">
    <property type="entry name" value="RmlC-like cupins"/>
    <property type="match status" value="1"/>
</dbReference>
<reference evidence="2" key="1">
    <citation type="submission" date="2016-08" db="EMBL/GenBank/DDBJ databases">
        <authorList>
            <person name="Varghese N."/>
            <person name="Submissions Spin"/>
        </authorList>
    </citation>
    <scope>NUCLEOTIDE SEQUENCE [LARGE SCALE GENOMIC DNA]</scope>
    <source>
        <strain evidence="2">ERR11</strain>
    </source>
</reference>
<dbReference type="EMBL" id="FMAI01000002">
    <property type="protein sequence ID" value="SCB19441.1"/>
    <property type="molecule type" value="Genomic_DNA"/>
</dbReference>
<dbReference type="InterPro" id="IPR047121">
    <property type="entry name" value="YjiB-like"/>
</dbReference>
<dbReference type="Gene3D" id="2.60.120.10">
    <property type="entry name" value="Jelly Rolls"/>
    <property type="match status" value="1"/>
</dbReference>
<accession>A0A1C3UVF4</accession>
<dbReference type="PIRSF" id="PIRSF019307">
    <property type="entry name" value="UCP019307"/>
    <property type="match status" value="1"/>
</dbReference>
<keyword evidence="2" id="KW-1185">Reference proteome</keyword>
<organism evidence="1 2">
    <name type="scientific">Bradyrhizobium shewense</name>
    <dbReference type="NCBI Taxonomy" id="1761772"/>
    <lineage>
        <taxon>Bacteria</taxon>
        <taxon>Pseudomonadati</taxon>
        <taxon>Pseudomonadota</taxon>
        <taxon>Alphaproteobacteria</taxon>
        <taxon>Hyphomicrobiales</taxon>
        <taxon>Nitrobacteraceae</taxon>
        <taxon>Bradyrhizobium</taxon>
    </lineage>
</organism>
<dbReference type="PANTHER" id="PTHR36448:SF2">
    <property type="entry name" value="CUPIN TYPE-1 DOMAIN-CONTAINING PROTEIN"/>
    <property type="match status" value="1"/>
</dbReference>
<dbReference type="InterPro" id="IPR014710">
    <property type="entry name" value="RmlC-like_jellyroll"/>
</dbReference>
<proteinExistence type="predicted"/>
<protein>
    <submittedName>
        <fullName evidence="1">Uncharacterized protein YjlB</fullName>
    </submittedName>
</protein>
<gene>
    <name evidence="1" type="ORF">GA0061098_1002478</name>
</gene>
<evidence type="ECO:0000313" key="1">
    <source>
        <dbReference type="EMBL" id="SCB19441.1"/>
    </source>
</evidence>
<evidence type="ECO:0000313" key="2">
    <source>
        <dbReference type="Proteomes" id="UP000199184"/>
    </source>
</evidence>
<sequence>MPIKDQIKNLAKKLVEEHPDAATLRALVRARKPAAIHFRDDGIVPNNPRFPVLLYRGAVNLKSRRFPPEVVIDTLFDTNGWGRSWRDTVYDFVHYHSQIHEVMGVARGTARVECGGIKGRILRVKAGDVLVLPAGTGHRLIESSRDFGVVGAYPQDGTYDECTDMRERPDAVKRIAKVRKPKTDPVLGRGGALLTSWRTARPRS</sequence>